<gene>
    <name evidence="1" type="ORF">CFC21_055932</name>
</gene>
<accession>A0A9R1GGA0</accession>
<sequence>MATGAVLSS</sequence>
<evidence type="ECO:0000313" key="1">
    <source>
        <dbReference type="EMBL" id="KAF7046947.1"/>
    </source>
</evidence>
<reference evidence="1" key="1">
    <citation type="journal article" date="2017" name="Gigascience">
        <title>The first near-complete assembly of the hexaploid bread wheat genome, Triticum aestivum.</title>
        <authorList>
            <person name="Zimin A.V."/>
            <person name="Puiu D."/>
            <person name="Hall R."/>
            <person name="Kingan S."/>
            <person name="Clavijo B.J."/>
            <person name="Salzberg S.L."/>
        </authorList>
    </citation>
    <scope>NUCLEOTIDE SEQUENCE</scope>
    <source>
        <tissue evidence="1">Leaf</tissue>
    </source>
</reference>
<name>A0A9R1GGA0_WHEAT</name>
<reference evidence="1" key="2">
    <citation type="submission" date="2020-03" db="EMBL/GenBank/DDBJ databases">
        <title>The second near-complete assembly of the hexaploid bread wheat (Triticum aestivum) genome.</title>
        <authorList>
            <person name="Zimin A.V."/>
            <person name="Puiu D."/>
            <person name="Shumante A."/>
            <person name="Alonge M."/>
            <person name="Salzberg S.L."/>
        </authorList>
    </citation>
    <scope>NUCLEOTIDE SEQUENCE</scope>
    <source>
        <tissue evidence="1">Leaf</tissue>
    </source>
</reference>
<dbReference type="EMBL" id="CM022221">
    <property type="protein sequence ID" value="KAF7046947.1"/>
    <property type="molecule type" value="Genomic_DNA"/>
</dbReference>
<proteinExistence type="predicted"/>
<protein>
    <submittedName>
        <fullName evidence="1">Uncharacterized protein</fullName>
    </submittedName>
</protein>
<organism evidence="1">
    <name type="scientific">Triticum aestivum</name>
    <name type="common">Wheat</name>
    <dbReference type="NCBI Taxonomy" id="4565"/>
    <lineage>
        <taxon>Eukaryota</taxon>
        <taxon>Viridiplantae</taxon>
        <taxon>Streptophyta</taxon>
        <taxon>Embryophyta</taxon>
        <taxon>Tracheophyta</taxon>
        <taxon>Spermatophyta</taxon>
        <taxon>Magnoliopsida</taxon>
        <taxon>Liliopsida</taxon>
        <taxon>Poales</taxon>
        <taxon>Poaceae</taxon>
        <taxon>BOP clade</taxon>
        <taxon>Pooideae</taxon>
        <taxon>Triticodae</taxon>
        <taxon>Triticeae</taxon>
        <taxon>Triticinae</taxon>
        <taxon>Triticum</taxon>
    </lineage>
</organism>
<dbReference type="Proteomes" id="UP000815260">
    <property type="component" value="Chromosome 4B"/>
</dbReference>
<comment type="caution">
    <text evidence="1">The sequence shown here is derived from an EMBL/GenBank/DDBJ whole genome shotgun (WGS) entry which is preliminary data.</text>
</comment>
<feature type="non-terminal residue" evidence="1">
    <location>
        <position position="9"/>
    </location>
</feature>